<evidence type="ECO:0000259" key="8">
    <source>
        <dbReference type="PROSITE" id="PS50850"/>
    </source>
</evidence>
<dbReference type="EMBL" id="VNJJ01000002">
    <property type="protein sequence ID" value="TVY03083.1"/>
    <property type="molecule type" value="Genomic_DNA"/>
</dbReference>
<dbReference type="AlphaFoldDB" id="A0A559JT76"/>
<dbReference type="PROSITE" id="PS50850">
    <property type="entry name" value="MFS"/>
    <property type="match status" value="1"/>
</dbReference>
<feature type="transmembrane region" description="Helical" evidence="7">
    <location>
        <begin position="345"/>
        <end position="366"/>
    </location>
</feature>
<feature type="transmembrane region" description="Helical" evidence="7">
    <location>
        <begin position="21"/>
        <end position="40"/>
    </location>
</feature>
<dbReference type="RefSeq" id="WP_144698726.1">
    <property type="nucleotide sequence ID" value="NZ_VNJJ01000002.1"/>
</dbReference>
<keyword evidence="6 7" id="KW-0472">Membrane</keyword>
<dbReference type="SUPFAM" id="SSF103473">
    <property type="entry name" value="MFS general substrate transporter"/>
    <property type="match status" value="1"/>
</dbReference>
<dbReference type="InterPro" id="IPR020846">
    <property type="entry name" value="MFS_dom"/>
</dbReference>
<dbReference type="PANTHER" id="PTHR43124">
    <property type="entry name" value="PURINE EFFLUX PUMP PBUE"/>
    <property type="match status" value="1"/>
</dbReference>
<accession>A0A559JT76</accession>
<evidence type="ECO:0000256" key="6">
    <source>
        <dbReference type="ARBA" id="ARBA00023136"/>
    </source>
</evidence>
<keyword evidence="3" id="KW-1003">Cell membrane</keyword>
<sequence>MNQNISTAIRSDTGKSASDRLPWAGLLSLAMAGFICLLTETLPAGLLPQISDGLGISEALAGQLVTLFALGSVVAAIPLIALTRGWRRRPLLLMCIIGFLVFNSITALSFNYTLTLVARFFAGVSAGVLWGMTAGYARRMVSDSLKGRAMAIAMVGAPLAMALGVPVGTYLGVLVGWRTVFWIMSLMSMALIVWMFWKLPDFSGQASDKRLSLRKVFVIPGVQSVLFVVLTWVLAHNILYTYISPFLSKANLTQRVDLVLFIFGITSVVGIWLTGLWIDRMLRSLVIISLSGFVLASILLGIGSSQPIMIYMGVAAWGLTFGGAGTLTQTAIAEAAGDSADVAQSMLVTVWNTAIGGGGVIGGILLEKWGVGNFPWILCVLVLIALTVAWRARGHGFPSKN</sequence>
<feature type="domain" description="Major facilitator superfamily (MFS) profile" evidence="8">
    <location>
        <begin position="25"/>
        <end position="397"/>
    </location>
</feature>
<dbReference type="OrthoDB" id="2810795at2"/>
<protein>
    <submittedName>
        <fullName evidence="9">MFS transporter</fullName>
    </submittedName>
</protein>
<comment type="caution">
    <text evidence="9">The sequence shown here is derived from an EMBL/GenBank/DDBJ whole genome shotgun (WGS) entry which is preliminary data.</text>
</comment>
<feature type="transmembrane region" description="Helical" evidence="7">
    <location>
        <begin position="217"/>
        <end position="238"/>
    </location>
</feature>
<evidence type="ECO:0000256" key="5">
    <source>
        <dbReference type="ARBA" id="ARBA00022989"/>
    </source>
</evidence>
<comment type="subcellular location">
    <subcellularLocation>
        <location evidence="1">Cell membrane</location>
        <topology evidence="1">Multi-pass membrane protein</topology>
    </subcellularLocation>
</comment>
<evidence type="ECO:0000256" key="2">
    <source>
        <dbReference type="ARBA" id="ARBA00022448"/>
    </source>
</evidence>
<gene>
    <name evidence="9" type="ORF">FPZ45_04135</name>
</gene>
<dbReference type="GO" id="GO:0022857">
    <property type="term" value="F:transmembrane transporter activity"/>
    <property type="evidence" value="ECO:0007669"/>
    <property type="project" value="InterPro"/>
</dbReference>
<dbReference type="Pfam" id="PF07690">
    <property type="entry name" value="MFS_1"/>
    <property type="match status" value="1"/>
</dbReference>
<keyword evidence="10" id="KW-1185">Reference proteome</keyword>
<evidence type="ECO:0000313" key="9">
    <source>
        <dbReference type="EMBL" id="TVY03083.1"/>
    </source>
</evidence>
<keyword evidence="5 7" id="KW-1133">Transmembrane helix</keyword>
<proteinExistence type="predicted"/>
<name>A0A559JT76_9BACL</name>
<dbReference type="Gene3D" id="1.20.1250.20">
    <property type="entry name" value="MFS general substrate transporter like domains"/>
    <property type="match status" value="1"/>
</dbReference>
<keyword evidence="4 7" id="KW-0812">Transmembrane</keyword>
<dbReference type="CDD" id="cd17324">
    <property type="entry name" value="MFS_NepI_like"/>
    <property type="match status" value="1"/>
</dbReference>
<feature type="transmembrane region" description="Helical" evidence="7">
    <location>
        <begin position="285"/>
        <end position="302"/>
    </location>
</feature>
<dbReference type="InterPro" id="IPR011701">
    <property type="entry name" value="MFS"/>
</dbReference>
<feature type="transmembrane region" description="Helical" evidence="7">
    <location>
        <begin position="258"/>
        <end position="278"/>
    </location>
</feature>
<feature type="transmembrane region" description="Helical" evidence="7">
    <location>
        <begin position="372"/>
        <end position="390"/>
    </location>
</feature>
<feature type="transmembrane region" description="Helical" evidence="7">
    <location>
        <begin position="91"/>
        <end position="110"/>
    </location>
</feature>
<feature type="transmembrane region" description="Helical" evidence="7">
    <location>
        <begin position="60"/>
        <end position="82"/>
    </location>
</feature>
<dbReference type="InterPro" id="IPR050189">
    <property type="entry name" value="MFS_Efflux_Transporters"/>
</dbReference>
<feature type="transmembrane region" description="Helical" evidence="7">
    <location>
        <begin position="149"/>
        <end position="173"/>
    </location>
</feature>
<dbReference type="PANTHER" id="PTHR43124:SF3">
    <property type="entry name" value="CHLORAMPHENICOL EFFLUX PUMP RV0191"/>
    <property type="match status" value="1"/>
</dbReference>
<evidence type="ECO:0000256" key="4">
    <source>
        <dbReference type="ARBA" id="ARBA00022692"/>
    </source>
</evidence>
<feature type="transmembrane region" description="Helical" evidence="7">
    <location>
        <begin position="116"/>
        <end position="137"/>
    </location>
</feature>
<evidence type="ECO:0000313" key="10">
    <source>
        <dbReference type="Proteomes" id="UP000316330"/>
    </source>
</evidence>
<reference evidence="9 10" key="1">
    <citation type="submission" date="2019-07" db="EMBL/GenBank/DDBJ databases">
        <authorList>
            <person name="Kim J."/>
        </authorList>
    </citation>
    <scope>NUCLEOTIDE SEQUENCE [LARGE SCALE GENOMIC DNA]</scope>
    <source>
        <strain evidence="9 10">G13</strain>
    </source>
</reference>
<feature type="transmembrane region" description="Helical" evidence="7">
    <location>
        <begin position="179"/>
        <end position="197"/>
    </location>
</feature>
<dbReference type="InterPro" id="IPR036259">
    <property type="entry name" value="MFS_trans_sf"/>
</dbReference>
<evidence type="ECO:0000256" key="1">
    <source>
        <dbReference type="ARBA" id="ARBA00004651"/>
    </source>
</evidence>
<feature type="transmembrane region" description="Helical" evidence="7">
    <location>
        <begin position="308"/>
        <end position="333"/>
    </location>
</feature>
<keyword evidence="2" id="KW-0813">Transport</keyword>
<dbReference type="GO" id="GO:0005886">
    <property type="term" value="C:plasma membrane"/>
    <property type="evidence" value="ECO:0007669"/>
    <property type="project" value="UniProtKB-SubCell"/>
</dbReference>
<organism evidence="9 10">
    <name type="scientific">Cohnella terricola</name>
    <dbReference type="NCBI Taxonomy" id="1289167"/>
    <lineage>
        <taxon>Bacteria</taxon>
        <taxon>Bacillati</taxon>
        <taxon>Bacillota</taxon>
        <taxon>Bacilli</taxon>
        <taxon>Bacillales</taxon>
        <taxon>Paenibacillaceae</taxon>
        <taxon>Cohnella</taxon>
    </lineage>
</organism>
<evidence type="ECO:0000256" key="7">
    <source>
        <dbReference type="SAM" id="Phobius"/>
    </source>
</evidence>
<evidence type="ECO:0000256" key="3">
    <source>
        <dbReference type="ARBA" id="ARBA00022475"/>
    </source>
</evidence>
<dbReference type="Proteomes" id="UP000316330">
    <property type="component" value="Unassembled WGS sequence"/>
</dbReference>